<dbReference type="InterPro" id="IPR023214">
    <property type="entry name" value="HAD_sf"/>
</dbReference>
<comment type="similarity">
    <text evidence="2">Belongs to the HAD-like hydrolase superfamily. CbbY/CbbZ/Gph/YieH family.</text>
</comment>
<dbReference type="NCBIfam" id="TIGR01509">
    <property type="entry name" value="HAD-SF-IA-v3"/>
    <property type="match status" value="1"/>
</dbReference>
<evidence type="ECO:0000256" key="4">
    <source>
        <dbReference type="ARBA" id="ARBA00022842"/>
    </source>
</evidence>
<evidence type="ECO:0000313" key="7">
    <source>
        <dbReference type="Proteomes" id="UP000501747"/>
    </source>
</evidence>
<dbReference type="Gene3D" id="3.40.50.1000">
    <property type="entry name" value="HAD superfamily/HAD-like"/>
    <property type="match status" value="1"/>
</dbReference>
<dbReference type="InterPro" id="IPR051600">
    <property type="entry name" value="Beta-PGM-like"/>
</dbReference>
<name>A0A6G8AS55_9ENTE</name>
<evidence type="ECO:0000256" key="1">
    <source>
        <dbReference type="ARBA" id="ARBA00001946"/>
    </source>
</evidence>
<keyword evidence="5" id="KW-0119">Carbohydrate metabolism</keyword>
<gene>
    <name evidence="6" type="ORF">G7082_04055</name>
</gene>
<accession>A0A6G8AS55</accession>
<dbReference type="CDD" id="cd07505">
    <property type="entry name" value="HAD_BPGM-like"/>
    <property type="match status" value="1"/>
</dbReference>
<evidence type="ECO:0000256" key="5">
    <source>
        <dbReference type="ARBA" id="ARBA00023277"/>
    </source>
</evidence>
<keyword evidence="3" id="KW-0479">Metal-binding</keyword>
<dbReference type="EMBL" id="CP049887">
    <property type="protein sequence ID" value="QIL47772.1"/>
    <property type="molecule type" value="Genomic_DNA"/>
</dbReference>
<organism evidence="6 7">
    <name type="scientific">Vagococcus hydrophili</name>
    <dbReference type="NCBI Taxonomy" id="2714947"/>
    <lineage>
        <taxon>Bacteria</taxon>
        <taxon>Bacillati</taxon>
        <taxon>Bacillota</taxon>
        <taxon>Bacilli</taxon>
        <taxon>Lactobacillales</taxon>
        <taxon>Enterococcaceae</taxon>
        <taxon>Vagococcus</taxon>
    </lineage>
</organism>
<dbReference type="InterPro" id="IPR023198">
    <property type="entry name" value="PGP-like_dom2"/>
</dbReference>
<dbReference type="InterPro" id="IPR036412">
    <property type="entry name" value="HAD-like_sf"/>
</dbReference>
<dbReference type="NCBIfam" id="TIGR01549">
    <property type="entry name" value="HAD-SF-IA-v1"/>
    <property type="match status" value="1"/>
</dbReference>
<reference evidence="6 7" key="1">
    <citation type="submission" date="2020-03" db="EMBL/GenBank/DDBJ databases">
        <title>Vagococcus sp. nov., isolated from beetles.</title>
        <authorList>
            <person name="Hyun D.-W."/>
            <person name="Bae J.-W."/>
        </authorList>
    </citation>
    <scope>NUCLEOTIDE SEQUENCE [LARGE SCALE GENOMIC DNA]</scope>
    <source>
        <strain evidence="6 7">HDW17B</strain>
    </source>
</reference>
<dbReference type="SFLD" id="SFLDS00003">
    <property type="entry name" value="Haloacid_Dehalogenase"/>
    <property type="match status" value="1"/>
</dbReference>
<evidence type="ECO:0000256" key="2">
    <source>
        <dbReference type="ARBA" id="ARBA00006171"/>
    </source>
</evidence>
<dbReference type="PANTHER" id="PTHR46193:SF18">
    <property type="entry name" value="HEXITOL PHOSPHATASE B"/>
    <property type="match status" value="1"/>
</dbReference>
<dbReference type="AlphaFoldDB" id="A0A6G8AS55"/>
<dbReference type="SFLD" id="SFLDG01129">
    <property type="entry name" value="C1.5:_HAD__Beta-PGM__Phosphata"/>
    <property type="match status" value="1"/>
</dbReference>
<sequence>MKKAVIFDMDGVIIQSEIFYLKRRELFFEEQGIIVSDDFQQNTIGSNPKAMFEALFPNDLVKQQEMLVAFANFRKDFKVNYSEMLTDHIQEVLTWLKSNGYKVGLASAGEYHSLIHVLKDTKLTEFFDVVVSGADMPKSKPAPDVYLAAAKKLGVDPSECVAIEDSTYGIQAATSAGIDCLALKPKDFVINQSQATEIMLSLQEIPNWLTR</sequence>
<dbReference type="Pfam" id="PF13419">
    <property type="entry name" value="HAD_2"/>
    <property type="match status" value="1"/>
</dbReference>
<dbReference type="RefSeq" id="WP_166033944.1">
    <property type="nucleotide sequence ID" value="NZ_CP049887.1"/>
</dbReference>
<dbReference type="KEGG" id="vhy:G7082_04055"/>
<proteinExistence type="inferred from homology"/>
<dbReference type="Gene3D" id="1.10.150.240">
    <property type="entry name" value="Putative phosphatase, domain 2"/>
    <property type="match status" value="1"/>
</dbReference>
<evidence type="ECO:0000313" key="6">
    <source>
        <dbReference type="EMBL" id="QIL47772.1"/>
    </source>
</evidence>
<dbReference type="GO" id="GO:0003824">
    <property type="term" value="F:catalytic activity"/>
    <property type="evidence" value="ECO:0007669"/>
    <property type="project" value="UniProtKB-ARBA"/>
</dbReference>
<dbReference type="InterPro" id="IPR041492">
    <property type="entry name" value="HAD_2"/>
</dbReference>
<keyword evidence="4" id="KW-0460">Magnesium</keyword>
<dbReference type="GO" id="GO:0046872">
    <property type="term" value="F:metal ion binding"/>
    <property type="evidence" value="ECO:0007669"/>
    <property type="project" value="UniProtKB-KW"/>
</dbReference>
<protein>
    <submittedName>
        <fullName evidence="6">HAD family phosphatase</fullName>
    </submittedName>
</protein>
<dbReference type="Proteomes" id="UP000501747">
    <property type="component" value="Chromosome"/>
</dbReference>
<dbReference type="SFLD" id="SFLDG01135">
    <property type="entry name" value="C1.5.6:_HAD__Beta-PGM__Phospha"/>
    <property type="match status" value="1"/>
</dbReference>
<dbReference type="SUPFAM" id="SSF56784">
    <property type="entry name" value="HAD-like"/>
    <property type="match status" value="1"/>
</dbReference>
<comment type="cofactor">
    <cofactor evidence="1">
        <name>Mg(2+)</name>
        <dbReference type="ChEBI" id="CHEBI:18420"/>
    </cofactor>
</comment>
<dbReference type="PANTHER" id="PTHR46193">
    <property type="entry name" value="6-PHOSPHOGLUCONATE PHOSPHATASE"/>
    <property type="match status" value="1"/>
</dbReference>
<dbReference type="InterPro" id="IPR006439">
    <property type="entry name" value="HAD-SF_hydro_IA"/>
</dbReference>
<keyword evidence="7" id="KW-1185">Reference proteome</keyword>
<evidence type="ECO:0000256" key="3">
    <source>
        <dbReference type="ARBA" id="ARBA00022723"/>
    </source>
</evidence>